<evidence type="ECO:0000313" key="2">
    <source>
        <dbReference type="EMBL" id="GJS90685.1"/>
    </source>
</evidence>
<sequence length="144" mass="15753">MSAQIGIRQQVRKYLSLLYWRNSFIHRGIVFGIIIEIVIGIGIGIWYLHLVGLVLVLVSFVCIGNLLSESATVYCLSESAVCLFCSRSSPYLCDSVLCTCLNLLLLSACSALVHLCIHVIMCSAPVCICICICLNLHLSKSVSV</sequence>
<proteinExistence type="predicted"/>
<comment type="caution">
    <text evidence="2">The sequence shown here is derived from an EMBL/GenBank/DDBJ whole genome shotgun (WGS) entry which is preliminary data.</text>
</comment>
<dbReference type="Proteomes" id="UP001151760">
    <property type="component" value="Unassembled WGS sequence"/>
</dbReference>
<evidence type="ECO:0000313" key="3">
    <source>
        <dbReference type="Proteomes" id="UP001151760"/>
    </source>
</evidence>
<organism evidence="2 3">
    <name type="scientific">Tanacetum coccineum</name>
    <dbReference type="NCBI Taxonomy" id="301880"/>
    <lineage>
        <taxon>Eukaryota</taxon>
        <taxon>Viridiplantae</taxon>
        <taxon>Streptophyta</taxon>
        <taxon>Embryophyta</taxon>
        <taxon>Tracheophyta</taxon>
        <taxon>Spermatophyta</taxon>
        <taxon>Magnoliopsida</taxon>
        <taxon>eudicotyledons</taxon>
        <taxon>Gunneridae</taxon>
        <taxon>Pentapetalae</taxon>
        <taxon>asterids</taxon>
        <taxon>campanulids</taxon>
        <taxon>Asterales</taxon>
        <taxon>Asteraceae</taxon>
        <taxon>Asteroideae</taxon>
        <taxon>Anthemideae</taxon>
        <taxon>Anthemidinae</taxon>
        <taxon>Tanacetum</taxon>
    </lineage>
</organism>
<reference evidence="2" key="2">
    <citation type="submission" date="2022-01" db="EMBL/GenBank/DDBJ databases">
        <authorList>
            <person name="Yamashiro T."/>
            <person name="Shiraishi A."/>
            <person name="Satake H."/>
            <person name="Nakayama K."/>
        </authorList>
    </citation>
    <scope>NUCLEOTIDE SEQUENCE</scope>
</reference>
<keyword evidence="1" id="KW-1133">Transmembrane helix</keyword>
<evidence type="ECO:0000256" key="1">
    <source>
        <dbReference type="SAM" id="Phobius"/>
    </source>
</evidence>
<name>A0ABQ4ZNV8_9ASTR</name>
<accession>A0ABQ4ZNV8</accession>
<keyword evidence="1" id="KW-0812">Transmembrane</keyword>
<feature type="transmembrane region" description="Helical" evidence="1">
    <location>
        <begin position="28"/>
        <end position="48"/>
    </location>
</feature>
<gene>
    <name evidence="2" type="ORF">Tco_0773321</name>
</gene>
<keyword evidence="3" id="KW-1185">Reference proteome</keyword>
<keyword evidence="1" id="KW-0472">Membrane</keyword>
<dbReference type="EMBL" id="BQNB010011446">
    <property type="protein sequence ID" value="GJS90685.1"/>
    <property type="molecule type" value="Genomic_DNA"/>
</dbReference>
<feature type="transmembrane region" description="Helical" evidence="1">
    <location>
        <begin position="112"/>
        <end position="138"/>
    </location>
</feature>
<reference evidence="2" key="1">
    <citation type="journal article" date="2022" name="Int. J. Mol. Sci.">
        <title>Draft Genome of Tanacetum Coccineum: Genomic Comparison of Closely Related Tanacetum-Family Plants.</title>
        <authorList>
            <person name="Yamashiro T."/>
            <person name="Shiraishi A."/>
            <person name="Nakayama K."/>
            <person name="Satake H."/>
        </authorList>
    </citation>
    <scope>NUCLEOTIDE SEQUENCE</scope>
</reference>
<protein>
    <submittedName>
        <fullName evidence="2">Uncharacterized protein</fullName>
    </submittedName>
</protein>